<dbReference type="EMBL" id="MIEK01000002">
    <property type="protein sequence ID" value="OEH83823.1"/>
    <property type="molecule type" value="Genomic_DNA"/>
</dbReference>
<dbReference type="PROSITE" id="PS00653">
    <property type="entry name" value="GLYCOSYL_HYDROL_F1_2"/>
    <property type="match status" value="1"/>
</dbReference>
<dbReference type="GO" id="GO:0008422">
    <property type="term" value="F:beta-glucosidase activity"/>
    <property type="evidence" value="ECO:0007669"/>
    <property type="project" value="TreeGrafter"/>
</dbReference>
<dbReference type="GO" id="GO:0005829">
    <property type="term" value="C:cytosol"/>
    <property type="evidence" value="ECO:0007669"/>
    <property type="project" value="TreeGrafter"/>
</dbReference>
<keyword evidence="2 6" id="KW-0378">Hydrolase</keyword>
<gene>
    <name evidence="7" type="ORF">BCR26_07435</name>
</gene>
<dbReference type="Pfam" id="PF00232">
    <property type="entry name" value="Glyco_hydro_1"/>
    <property type="match status" value="1"/>
</dbReference>
<sequence length="485" mass="56030">MYQVPKGFPKDFLWGGAVAANQCEGAYECEGKGTSVADINEFRADLPLEKRSNAEISTEYIKAALQNETGIFPKRWGINFKETYSADLKLLGEMGLKLFRTSIDWSRIFPNGDDEEPNEAGLLFYDNLIDEIIANGMEPMITLSHYEIPLNLTLNYTGWYSREVIDFFVRYCKVLLDRYQEKVKYWIVINQINLIGHESFNHLGIAEDKVANLQEAKYQGVHNMMVASAKVTKYAHEVNENYEVGMMLCGGPEYAATCKPEDVLATMKINQMEYFFADVLLRGYYPKYAFRFFEEQGIKIDFVEGDEEALKHTADYMSFSYYYTQICDAQHSEPYRNKALPANQWGWTIDPLGLRILLNSFYDRYQCPIYITENGIGCYDKLEADGSIHDDYRIDYYKAHIQQMKEAIKDGVDLRGYCAWGPIDIISCSSSEMSKRYGFIYVDQDDYGKGSQKRFLKDSYYWMKEVIASNGEKVGQTHEENENKK</sequence>
<dbReference type="FunFam" id="3.20.20.80:FF:000004">
    <property type="entry name" value="Beta-glucosidase 6-phospho-beta-glucosidase"/>
    <property type="match status" value="1"/>
</dbReference>
<evidence type="ECO:0000256" key="6">
    <source>
        <dbReference type="RuleBase" id="RU004468"/>
    </source>
</evidence>
<dbReference type="PANTHER" id="PTHR10353">
    <property type="entry name" value="GLYCOSYL HYDROLASE"/>
    <property type="match status" value="1"/>
</dbReference>
<evidence type="ECO:0000256" key="1">
    <source>
        <dbReference type="ARBA" id="ARBA00010838"/>
    </source>
</evidence>
<dbReference type="GO" id="GO:0016052">
    <property type="term" value="P:carbohydrate catabolic process"/>
    <property type="evidence" value="ECO:0007669"/>
    <property type="project" value="TreeGrafter"/>
</dbReference>
<dbReference type="PRINTS" id="PR00131">
    <property type="entry name" value="GLHYDRLASE1"/>
</dbReference>
<dbReference type="SUPFAM" id="SSF51445">
    <property type="entry name" value="(Trans)glycosidases"/>
    <property type="match status" value="1"/>
</dbReference>
<dbReference type="Proteomes" id="UP000095256">
    <property type="component" value="Unassembled WGS sequence"/>
</dbReference>
<dbReference type="AlphaFoldDB" id="A0A1E5L165"/>
<dbReference type="InterPro" id="IPR018120">
    <property type="entry name" value="Glyco_hydro_1_AS"/>
</dbReference>
<evidence type="ECO:0000256" key="2">
    <source>
        <dbReference type="ARBA" id="ARBA00022801"/>
    </source>
</evidence>
<keyword evidence="8" id="KW-1185">Reference proteome</keyword>
<comment type="similarity">
    <text evidence="1 5">Belongs to the glycosyl hydrolase 1 family.</text>
</comment>
<organism evidence="7 8">
    <name type="scientific">Enterococcus rivorum</name>
    <dbReference type="NCBI Taxonomy" id="762845"/>
    <lineage>
        <taxon>Bacteria</taxon>
        <taxon>Bacillati</taxon>
        <taxon>Bacillota</taxon>
        <taxon>Bacilli</taxon>
        <taxon>Lactobacillales</taxon>
        <taxon>Enterococcaceae</taxon>
        <taxon>Enterococcus</taxon>
    </lineage>
</organism>
<dbReference type="STRING" id="762845.BCR26_07435"/>
<reference evidence="7 8" key="1">
    <citation type="submission" date="2016-09" db="EMBL/GenBank/DDBJ databases">
        <authorList>
            <person name="Capua I."/>
            <person name="De Benedictis P."/>
            <person name="Joannis T."/>
            <person name="Lombin L.H."/>
            <person name="Cattoli G."/>
        </authorList>
    </citation>
    <scope>NUCLEOTIDE SEQUENCE [LARGE SCALE GENOMIC DNA]</scope>
    <source>
        <strain evidence="7 8">LMG 25899</strain>
    </source>
</reference>
<dbReference type="Gene3D" id="3.20.20.80">
    <property type="entry name" value="Glycosidases"/>
    <property type="match status" value="1"/>
</dbReference>
<dbReference type="RefSeq" id="WP_069697173.1">
    <property type="nucleotide sequence ID" value="NZ_JAGGMA010000009.1"/>
</dbReference>
<evidence type="ECO:0000256" key="4">
    <source>
        <dbReference type="PROSITE-ProRule" id="PRU10055"/>
    </source>
</evidence>
<evidence type="ECO:0000313" key="7">
    <source>
        <dbReference type="EMBL" id="OEH83823.1"/>
    </source>
</evidence>
<protein>
    <submittedName>
        <fullName evidence="7">Beta-glucosidase</fullName>
    </submittedName>
</protein>
<dbReference type="OrthoDB" id="1688691at2"/>
<evidence type="ECO:0000256" key="5">
    <source>
        <dbReference type="RuleBase" id="RU003690"/>
    </source>
</evidence>
<dbReference type="PROSITE" id="PS00572">
    <property type="entry name" value="GLYCOSYL_HYDROL_F1_1"/>
    <property type="match status" value="1"/>
</dbReference>
<evidence type="ECO:0000313" key="8">
    <source>
        <dbReference type="Proteomes" id="UP000095256"/>
    </source>
</evidence>
<keyword evidence="3 6" id="KW-0326">Glycosidase</keyword>
<comment type="caution">
    <text evidence="7">The sequence shown here is derived from an EMBL/GenBank/DDBJ whole genome shotgun (WGS) entry which is preliminary data.</text>
</comment>
<accession>A0A1E5L165</accession>
<evidence type="ECO:0000256" key="3">
    <source>
        <dbReference type="ARBA" id="ARBA00023295"/>
    </source>
</evidence>
<dbReference type="InterPro" id="IPR001360">
    <property type="entry name" value="Glyco_hydro_1"/>
</dbReference>
<feature type="active site" description="Nucleophile" evidence="4">
    <location>
        <position position="373"/>
    </location>
</feature>
<dbReference type="InterPro" id="IPR017853">
    <property type="entry name" value="GH"/>
</dbReference>
<proteinExistence type="inferred from homology"/>
<dbReference type="PANTHER" id="PTHR10353:SF122">
    <property type="entry name" value="6-PHOSPHO-BETA-GLUCOSIDASE ASCB-RELATED"/>
    <property type="match status" value="1"/>
</dbReference>
<dbReference type="InterPro" id="IPR033132">
    <property type="entry name" value="GH_1_N_CS"/>
</dbReference>
<name>A0A1E5L165_9ENTE</name>